<name>A0A5R8WVJ0_9BACT</name>
<dbReference type="InterPro" id="IPR011335">
    <property type="entry name" value="Restrct_endonuc-II-like"/>
</dbReference>
<dbReference type="Pfam" id="PF04471">
    <property type="entry name" value="Mrr_cat"/>
    <property type="match status" value="1"/>
</dbReference>
<comment type="caution">
    <text evidence="2">The sequence shown here is derived from an EMBL/GenBank/DDBJ whole genome shotgun (WGS) entry which is preliminary data.</text>
</comment>
<evidence type="ECO:0000259" key="1">
    <source>
        <dbReference type="Pfam" id="PF04471"/>
    </source>
</evidence>
<dbReference type="GO" id="GO:0009307">
    <property type="term" value="P:DNA restriction-modification system"/>
    <property type="evidence" value="ECO:0007669"/>
    <property type="project" value="InterPro"/>
</dbReference>
<protein>
    <submittedName>
        <fullName evidence="2">Restriction endonuclease</fullName>
    </submittedName>
</protein>
<dbReference type="InterPro" id="IPR007560">
    <property type="entry name" value="Restrct_endonuc_IV_Mrr"/>
</dbReference>
<dbReference type="GO" id="GO:0004519">
    <property type="term" value="F:endonuclease activity"/>
    <property type="evidence" value="ECO:0007669"/>
    <property type="project" value="UniProtKB-KW"/>
</dbReference>
<feature type="domain" description="Restriction endonuclease type IV Mrr" evidence="1">
    <location>
        <begin position="1"/>
        <end position="111"/>
    </location>
</feature>
<evidence type="ECO:0000313" key="2">
    <source>
        <dbReference type="EMBL" id="TLM96518.1"/>
    </source>
</evidence>
<keyword evidence="2" id="KW-0255">Endonuclease</keyword>
<accession>A0A5R8WVJ0</accession>
<dbReference type="RefSeq" id="WP_138074774.1">
    <property type="nucleotide sequence ID" value="NZ_VAJM01000001.1"/>
</dbReference>
<dbReference type="EMBL" id="VAJM01000001">
    <property type="protein sequence ID" value="TLM96518.1"/>
    <property type="molecule type" value="Genomic_DNA"/>
</dbReference>
<keyword evidence="3" id="KW-1185">Reference proteome</keyword>
<organism evidence="2 3">
    <name type="scientific">Hymenobacter jeollabukensis</name>
    <dbReference type="NCBI Taxonomy" id="2025313"/>
    <lineage>
        <taxon>Bacteria</taxon>
        <taxon>Pseudomonadati</taxon>
        <taxon>Bacteroidota</taxon>
        <taxon>Cytophagia</taxon>
        <taxon>Cytophagales</taxon>
        <taxon>Hymenobacteraceae</taxon>
        <taxon>Hymenobacter</taxon>
    </lineage>
</organism>
<keyword evidence="2" id="KW-0540">Nuclease</keyword>
<gene>
    <name evidence="2" type="ORF">FDY95_00535</name>
</gene>
<sequence length="298" mass="34245">MDWKKYEEEVFDALSAHYINDTIIKNHKIKGRYSNRSRQIDIYIEQKINGSNYITIVDSKNYNKKIDVKTVESFISMIDDVGADYGIMISELGFTKSAFNRAFNNPKGIELDIYNFDEITNLLQGEGAVPYSGSNGALILAPFSWIVDATRRPGALCFLYRRGMTLEDAISSREFAYINFWLTTDEPKTIEELYVQQSEYIANSATIESNELIASENAVGFESKIRITKAKEYSTLEMAGYIDFEGFIFFCILHTDKKYKRRNLRKLHLLLRNTLPVWIRETEQSEEAGSESESLPEA</sequence>
<dbReference type="Gene3D" id="3.40.1350.10">
    <property type="match status" value="1"/>
</dbReference>
<evidence type="ECO:0000313" key="3">
    <source>
        <dbReference type="Proteomes" id="UP000305517"/>
    </source>
</evidence>
<keyword evidence="2" id="KW-0378">Hydrolase</keyword>
<proteinExistence type="predicted"/>
<reference evidence="2 3" key="1">
    <citation type="submission" date="2019-05" db="EMBL/GenBank/DDBJ databases">
        <title>Hymenobacter edaphi sp. nov., isolated from abandoned arsenic-contaminated farmland soil.</title>
        <authorList>
            <person name="Nie L."/>
        </authorList>
    </citation>
    <scope>NUCLEOTIDE SEQUENCE [LARGE SCALE GENOMIC DNA]</scope>
    <source>
        <strain evidence="2 3">1-3-3-8</strain>
    </source>
</reference>
<dbReference type="AlphaFoldDB" id="A0A5R8WVJ0"/>
<dbReference type="GO" id="GO:0003677">
    <property type="term" value="F:DNA binding"/>
    <property type="evidence" value="ECO:0007669"/>
    <property type="project" value="InterPro"/>
</dbReference>
<dbReference type="Proteomes" id="UP000305517">
    <property type="component" value="Unassembled WGS sequence"/>
</dbReference>
<dbReference type="SUPFAM" id="SSF52980">
    <property type="entry name" value="Restriction endonuclease-like"/>
    <property type="match status" value="1"/>
</dbReference>
<dbReference type="OrthoDB" id="1454447at2"/>
<dbReference type="InterPro" id="IPR011856">
    <property type="entry name" value="tRNA_endonuc-like_dom_sf"/>
</dbReference>